<keyword evidence="1" id="KW-0812">Transmembrane</keyword>
<evidence type="ECO:0000256" key="1">
    <source>
        <dbReference type="SAM" id="Phobius"/>
    </source>
</evidence>
<dbReference type="Proteomes" id="UP000012984">
    <property type="component" value="Chromosome"/>
</dbReference>
<accession>M9WH65</accession>
<keyword evidence="1" id="KW-1133">Transmembrane helix</keyword>
<feature type="transmembrane region" description="Helical" evidence="1">
    <location>
        <begin position="98"/>
        <end position="117"/>
    </location>
</feature>
<dbReference type="AlphaFoldDB" id="M9WH65"/>
<evidence type="ECO:0000313" key="3">
    <source>
        <dbReference type="Proteomes" id="UP000012984"/>
    </source>
</evidence>
<keyword evidence="1" id="KW-0472">Membrane</keyword>
<dbReference type="PATRIC" id="fig|1292033.3.peg.369"/>
<dbReference type="OrthoDB" id="9813051at2"/>
<feature type="transmembrane region" description="Helical" evidence="1">
    <location>
        <begin position="20"/>
        <end position="37"/>
    </location>
</feature>
<name>M9WH65_9MOLU</name>
<dbReference type="EMBL" id="CP004357">
    <property type="protein sequence ID" value="AGJ90795.1"/>
    <property type="molecule type" value="Genomic_DNA"/>
</dbReference>
<organism evidence="2 3">
    <name type="scientific">Mycoplasma putrefaciens Mput9231</name>
    <dbReference type="NCBI Taxonomy" id="1292033"/>
    <lineage>
        <taxon>Bacteria</taxon>
        <taxon>Bacillati</taxon>
        <taxon>Mycoplasmatota</taxon>
        <taxon>Mollicutes</taxon>
        <taxon>Mycoplasmataceae</taxon>
        <taxon>Mycoplasma</taxon>
    </lineage>
</organism>
<proteinExistence type="predicted"/>
<dbReference type="RefSeq" id="WP_015587398.1">
    <property type="nucleotide sequence ID" value="NC_021083.1"/>
</dbReference>
<dbReference type="Pfam" id="PF07314">
    <property type="entry name" value="Lit"/>
    <property type="match status" value="1"/>
</dbReference>
<dbReference type="HOGENOM" id="CLU_093826_1_0_14"/>
<dbReference type="KEGG" id="mput:MPUT9231_3810"/>
<dbReference type="NCBIfam" id="TIGR01906">
    <property type="entry name" value="integ_TIGR01906"/>
    <property type="match status" value="1"/>
</dbReference>
<feature type="transmembrane region" description="Helical" evidence="1">
    <location>
        <begin position="137"/>
        <end position="156"/>
    </location>
</feature>
<sequence>MKINNTSKKSTKIIKILNSIFYFFLIITFSINFVIYFRPFYYLQIKSLNIQQTSGYDYQTIKTAYDSIMNYLTLFADYSVGSLKSSAEGQAHFNDVKILFIICLTVFLISLIAVISISFYKLKHKAEFQNTKFTQSFYASISIIIFFAVITILSAIDFNKAFVIFHKIFFIGKDNWLFDPNQDEIIKILPGEFFRNCAIFIFVIMFSISFSTIIYNIIRFIKLKAKAKKTAIV</sequence>
<protein>
    <recommendedName>
        <fullName evidence="4">Transmembrane protein</fullName>
    </recommendedName>
</protein>
<keyword evidence="3" id="KW-1185">Reference proteome</keyword>
<dbReference type="InterPro" id="IPR010178">
    <property type="entry name" value="Lit"/>
</dbReference>
<feature type="transmembrane region" description="Helical" evidence="1">
    <location>
        <begin position="198"/>
        <end position="218"/>
    </location>
</feature>
<dbReference type="eggNOG" id="COG4478">
    <property type="taxonomic scope" value="Bacteria"/>
</dbReference>
<reference evidence="2 3" key="1">
    <citation type="journal article" date="2013" name="Genome Announc.">
        <title>Complete Genome Sequence of Mycoplasma putrefaciens Strain 9231, One of the Agents of Contagious Agalactia in Goats.</title>
        <authorList>
            <person name="Dupuy V."/>
            <person name="Sirand-Pugnet P."/>
            <person name="Baranowski E."/>
            <person name="Barre A."/>
            <person name="Breton M."/>
            <person name="Couture C."/>
            <person name="Dordet-Frisoni E."/>
            <person name="Gaurivaud P."/>
            <person name="Jacob D."/>
            <person name="Lemaitre C."/>
            <person name="Manso-Silvan L."/>
            <person name="Nikolski M."/>
            <person name="Nouvel L.X."/>
            <person name="Poumarat F."/>
            <person name="Tardy F."/>
            <person name="Thebault P."/>
            <person name="Theil S."/>
            <person name="Citti C."/>
            <person name="Blanchard A."/>
            <person name="Thiaucourt F."/>
        </authorList>
    </citation>
    <scope>NUCLEOTIDE SEQUENCE [LARGE SCALE GENOMIC DNA]</scope>
    <source>
        <strain evidence="2">Mput9231</strain>
    </source>
</reference>
<gene>
    <name evidence="2" type="ORF">MPUT9231_3810</name>
</gene>
<evidence type="ECO:0008006" key="4">
    <source>
        <dbReference type="Google" id="ProtNLM"/>
    </source>
</evidence>
<evidence type="ECO:0000313" key="2">
    <source>
        <dbReference type="EMBL" id="AGJ90795.1"/>
    </source>
</evidence>